<dbReference type="GO" id="GO:0000460">
    <property type="term" value="P:maturation of 5.8S rRNA"/>
    <property type="evidence" value="ECO:0007669"/>
    <property type="project" value="UniProtKB-ARBA"/>
</dbReference>
<evidence type="ECO:0000256" key="8">
    <source>
        <dbReference type="ARBA" id="ARBA00044198"/>
    </source>
</evidence>
<dbReference type="Gene3D" id="3.30.70.3250">
    <property type="entry name" value="Ribonuclease P, Pop5 subunit"/>
    <property type="match status" value="1"/>
</dbReference>
<dbReference type="EMBL" id="MCFA01000016">
    <property type="protein sequence ID" value="ORY16698.1"/>
    <property type="molecule type" value="Genomic_DNA"/>
</dbReference>
<dbReference type="InterPro" id="IPR038085">
    <property type="entry name" value="Rnp2-like_sf"/>
</dbReference>
<dbReference type="PANTHER" id="PTHR15441:SF2">
    <property type="entry name" value="RIBONUCLEASE P_MRP PROTEIN SUBUNIT POP5"/>
    <property type="match status" value="1"/>
</dbReference>
<comment type="catalytic activity">
    <reaction evidence="1 10">
        <text>Endonucleolytic cleavage of RNA, removing 5'-extranucleotides from tRNA precursor.</text>
        <dbReference type="EC" id="3.1.26.5"/>
    </reaction>
</comment>
<evidence type="ECO:0000256" key="4">
    <source>
        <dbReference type="ARBA" id="ARBA00012179"/>
    </source>
</evidence>
<evidence type="ECO:0000256" key="9">
    <source>
        <dbReference type="ARBA" id="ARBA00055200"/>
    </source>
</evidence>
<keyword evidence="7" id="KW-0539">Nucleus</keyword>
<keyword evidence="5 10" id="KW-0819">tRNA processing</keyword>
<dbReference type="PIRSF" id="PIRSF023803">
    <property type="entry name" value="Ribonuclease_P_prd"/>
    <property type="match status" value="1"/>
</dbReference>
<dbReference type="FunFam" id="3.30.70.3250:FF:000004">
    <property type="entry name" value="Ribonuclease P/MRP protein subunit POP5"/>
    <property type="match status" value="1"/>
</dbReference>
<comment type="similarity">
    <text evidence="3 10">Belongs to the eukaryotic/archaeal RNase P protein component 2 family.</text>
</comment>
<dbReference type="GO" id="GO:0000172">
    <property type="term" value="C:ribonuclease MRP complex"/>
    <property type="evidence" value="ECO:0007669"/>
    <property type="project" value="TreeGrafter"/>
</dbReference>
<accession>A0A1Y2A2K7</accession>
<dbReference type="GO" id="GO:0001682">
    <property type="term" value="P:tRNA 5'-leader removal"/>
    <property type="evidence" value="ECO:0007669"/>
    <property type="project" value="InterPro"/>
</dbReference>
<evidence type="ECO:0000256" key="3">
    <source>
        <dbReference type="ARBA" id="ARBA00010800"/>
    </source>
</evidence>
<evidence type="ECO:0000256" key="6">
    <source>
        <dbReference type="ARBA" id="ARBA00022801"/>
    </source>
</evidence>
<comment type="caution">
    <text evidence="11">The sequence shown here is derived from an EMBL/GenBank/DDBJ whole genome shotgun (WGS) entry which is preliminary data.</text>
</comment>
<gene>
    <name evidence="11" type="ORF">BCR34DRAFT_475770</name>
</gene>
<evidence type="ECO:0000256" key="10">
    <source>
        <dbReference type="PIRNR" id="PIRNR023803"/>
    </source>
</evidence>
<dbReference type="Pfam" id="PF01900">
    <property type="entry name" value="RNase_P_Rpp14"/>
    <property type="match status" value="1"/>
</dbReference>
<evidence type="ECO:0000313" key="11">
    <source>
        <dbReference type="EMBL" id="ORY16698.1"/>
    </source>
</evidence>
<comment type="subcellular location">
    <subcellularLocation>
        <location evidence="2">Nucleus</location>
    </subcellularLocation>
</comment>
<evidence type="ECO:0000256" key="2">
    <source>
        <dbReference type="ARBA" id="ARBA00004123"/>
    </source>
</evidence>
<dbReference type="AlphaFoldDB" id="A0A1Y2A2K7"/>
<reference evidence="11 12" key="1">
    <citation type="submission" date="2016-07" db="EMBL/GenBank/DDBJ databases">
        <title>Pervasive Adenine N6-methylation of Active Genes in Fungi.</title>
        <authorList>
            <consortium name="DOE Joint Genome Institute"/>
            <person name="Mondo S.J."/>
            <person name="Dannebaum R.O."/>
            <person name="Kuo R.C."/>
            <person name="Labutti K."/>
            <person name="Haridas S."/>
            <person name="Kuo A."/>
            <person name="Salamov A."/>
            <person name="Ahrendt S.R."/>
            <person name="Lipzen A."/>
            <person name="Sullivan W."/>
            <person name="Andreopoulos W.B."/>
            <person name="Clum A."/>
            <person name="Lindquist E."/>
            <person name="Daum C."/>
            <person name="Ramamoorthy G.K."/>
            <person name="Gryganskyi A."/>
            <person name="Culley D."/>
            <person name="Magnuson J.K."/>
            <person name="James T.Y."/>
            <person name="O'Malley M.A."/>
            <person name="Stajich J.E."/>
            <person name="Spatafora J.W."/>
            <person name="Visel A."/>
            <person name="Grigoriev I.V."/>
        </authorList>
    </citation>
    <scope>NUCLEOTIDE SEQUENCE [LARGE SCALE GENOMIC DNA]</scope>
    <source>
        <strain evidence="11 12">CBS 115471</strain>
    </source>
</reference>
<dbReference type="PANTHER" id="PTHR15441">
    <property type="entry name" value="RIBONUCLEASE P PROTEIN SUBUNIT P14"/>
    <property type="match status" value="1"/>
</dbReference>
<keyword evidence="12" id="KW-1185">Reference proteome</keyword>
<dbReference type="GO" id="GO:0005730">
    <property type="term" value="C:nucleolus"/>
    <property type="evidence" value="ECO:0007669"/>
    <property type="project" value="TreeGrafter"/>
</dbReference>
<protein>
    <recommendedName>
        <fullName evidence="8 10">Ribonuclease P/MRP protein subunit POP5</fullName>
        <ecNumber evidence="4 10">3.1.26.5</ecNumber>
    </recommendedName>
</protein>
<name>A0A1Y2A2K7_9PLEO</name>
<sequence>MVRVKHRYLLVNFLYPEPLPSSKLQDGLPEHLQFYQPTPDDFHAGNLKSAIQKGVTELFGEYGVGMVSTGLKVNYLSNATSTAIIKCPRAHFRMVWAALSFMTKLPGKDGKPVVVKVVRVSGTIKKIEEEVIRRAKLTIKRAQMGDGIGGSVNGIVEAVQKWREDDVLVEVGEESESSESSESE</sequence>
<dbReference type="InterPro" id="IPR016819">
    <property type="entry name" value="RNase_P/MRP_POP5"/>
</dbReference>
<evidence type="ECO:0000256" key="1">
    <source>
        <dbReference type="ARBA" id="ARBA00000928"/>
    </source>
</evidence>
<dbReference type="Proteomes" id="UP000193144">
    <property type="component" value="Unassembled WGS sequence"/>
</dbReference>
<dbReference type="OrthoDB" id="24745at2759"/>
<dbReference type="SUPFAM" id="SSF160350">
    <property type="entry name" value="Rnp2-like"/>
    <property type="match status" value="1"/>
</dbReference>
<dbReference type="GO" id="GO:0033204">
    <property type="term" value="F:ribonuclease P RNA binding"/>
    <property type="evidence" value="ECO:0007669"/>
    <property type="project" value="InterPro"/>
</dbReference>
<keyword evidence="6" id="KW-0378">Hydrolase</keyword>
<evidence type="ECO:0000256" key="5">
    <source>
        <dbReference type="ARBA" id="ARBA00022694"/>
    </source>
</evidence>
<evidence type="ECO:0000256" key="7">
    <source>
        <dbReference type="ARBA" id="ARBA00023242"/>
    </source>
</evidence>
<proteinExistence type="inferred from homology"/>
<dbReference type="GO" id="GO:0030681">
    <property type="term" value="C:multimeric ribonuclease P complex"/>
    <property type="evidence" value="ECO:0007669"/>
    <property type="project" value="TreeGrafter"/>
</dbReference>
<dbReference type="STRING" id="1231657.A0A1Y2A2K7"/>
<dbReference type="InterPro" id="IPR002759">
    <property type="entry name" value="Pop5/Rpp14/Rnp2-like"/>
</dbReference>
<organism evidence="11 12">
    <name type="scientific">Clohesyomyces aquaticus</name>
    <dbReference type="NCBI Taxonomy" id="1231657"/>
    <lineage>
        <taxon>Eukaryota</taxon>
        <taxon>Fungi</taxon>
        <taxon>Dikarya</taxon>
        <taxon>Ascomycota</taxon>
        <taxon>Pezizomycotina</taxon>
        <taxon>Dothideomycetes</taxon>
        <taxon>Pleosporomycetidae</taxon>
        <taxon>Pleosporales</taxon>
        <taxon>Lindgomycetaceae</taxon>
        <taxon>Clohesyomyces</taxon>
    </lineage>
</organism>
<dbReference type="GO" id="GO:0004526">
    <property type="term" value="F:ribonuclease P activity"/>
    <property type="evidence" value="ECO:0007669"/>
    <property type="project" value="UniProtKB-EC"/>
</dbReference>
<dbReference type="EC" id="3.1.26.5" evidence="4 10"/>
<dbReference type="HAMAP" id="MF_00755">
    <property type="entry name" value="RNase_P_2"/>
    <property type="match status" value="1"/>
</dbReference>
<evidence type="ECO:0000313" key="12">
    <source>
        <dbReference type="Proteomes" id="UP000193144"/>
    </source>
</evidence>
<comment type="function">
    <text evidence="9">Component of ribonuclease P, a protein complex that generates mature tRNA molecules by cleaving their 5'-ends. Also a component of RNase MRP, which cleaves pre-rRNA sequences.</text>
</comment>